<dbReference type="Proteomes" id="UP000315783">
    <property type="component" value="Unassembled WGS sequence"/>
</dbReference>
<evidence type="ECO:0000313" key="2">
    <source>
        <dbReference type="Proteomes" id="UP000315783"/>
    </source>
</evidence>
<comment type="caution">
    <text evidence="1">The sequence shown here is derived from an EMBL/GenBank/DDBJ whole genome shotgun (WGS) entry which is preliminary data.</text>
</comment>
<reference evidence="1 2" key="1">
    <citation type="journal article" date="2019" name="Appl. Microbiol. Biotechnol.">
        <title>Genome sequence of Isaria javanica and comparative genome analysis insights into family S53 peptidase evolution in fungal entomopathogens.</title>
        <authorList>
            <person name="Lin R."/>
            <person name="Zhang X."/>
            <person name="Xin B."/>
            <person name="Zou M."/>
            <person name="Gao Y."/>
            <person name="Qin F."/>
            <person name="Hu Q."/>
            <person name="Xie B."/>
            <person name="Cheng X."/>
        </authorList>
    </citation>
    <scope>NUCLEOTIDE SEQUENCE [LARGE SCALE GENOMIC DNA]</scope>
    <source>
        <strain evidence="1 2">IJ1G</strain>
    </source>
</reference>
<sequence length="75" mass="8597">MSTTLDKVGLIKEVEAEVRLLNSRHFPDDLYERNAPLYLARVLGLVELPATLDQLYKHETDNSFSYDTDGQDPEE</sequence>
<dbReference type="EMBL" id="SPUK01000002">
    <property type="protein sequence ID" value="TQV99968.1"/>
    <property type="molecule type" value="Genomic_DNA"/>
</dbReference>
<accession>A0A545VE33</accession>
<protein>
    <submittedName>
        <fullName evidence="1">Uncharacterized protein</fullName>
    </submittedName>
</protein>
<proteinExistence type="predicted"/>
<name>A0A545VE33_9HYPO</name>
<gene>
    <name evidence="1" type="ORF">IF1G_02183</name>
</gene>
<organism evidence="1 2">
    <name type="scientific">Cordyceps javanica</name>
    <dbReference type="NCBI Taxonomy" id="43265"/>
    <lineage>
        <taxon>Eukaryota</taxon>
        <taxon>Fungi</taxon>
        <taxon>Dikarya</taxon>
        <taxon>Ascomycota</taxon>
        <taxon>Pezizomycotina</taxon>
        <taxon>Sordariomycetes</taxon>
        <taxon>Hypocreomycetidae</taxon>
        <taxon>Hypocreales</taxon>
        <taxon>Cordycipitaceae</taxon>
        <taxon>Cordyceps</taxon>
    </lineage>
</organism>
<dbReference type="AlphaFoldDB" id="A0A545VE33"/>
<keyword evidence="2" id="KW-1185">Reference proteome</keyword>
<evidence type="ECO:0000313" key="1">
    <source>
        <dbReference type="EMBL" id="TQV99968.1"/>
    </source>
</evidence>